<dbReference type="Proteomes" id="UP000053424">
    <property type="component" value="Unassembled WGS sequence"/>
</dbReference>
<keyword evidence="2" id="KW-1185">Reference proteome</keyword>
<reference evidence="2" key="2">
    <citation type="submission" date="2015-01" db="EMBL/GenBank/DDBJ databases">
        <title>Evolutionary Origins and Diversification of the Mycorrhizal Mutualists.</title>
        <authorList>
            <consortium name="DOE Joint Genome Institute"/>
            <consortium name="Mycorrhizal Genomics Consortium"/>
            <person name="Kohler A."/>
            <person name="Kuo A."/>
            <person name="Nagy L.G."/>
            <person name="Floudas D."/>
            <person name="Copeland A."/>
            <person name="Barry K.W."/>
            <person name="Cichocki N."/>
            <person name="Veneault-Fourrey C."/>
            <person name="LaButti K."/>
            <person name="Lindquist E.A."/>
            <person name="Lipzen A."/>
            <person name="Lundell T."/>
            <person name="Morin E."/>
            <person name="Murat C."/>
            <person name="Riley R."/>
            <person name="Ohm R."/>
            <person name="Sun H."/>
            <person name="Tunlid A."/>
            <person name="Henrissat B."/>
            <person name="Grigoriev I.V."/>
            <person name="Hibbett D.S."/>
            <person name="Martin F."/>
        </authorList>
    </citation>
    <scope>NUCLEOTIDE SEQUENCE [LARGE SCALE GENOMIC DNA]</scope>
    <source>
        <strain evidence="2">h7</strain>
    </source>
</reference>
<accession>A0A0C3BUF9</accession>
<protein>
    <submittedName>
        <fullName evidence="1">Uncharacterized protein</fullName>
    </submittedName>
</protein>
<dbReference type="EMBL" id="KN831816">
    <property type="protein sequence ID" value="KIM35689.1"/>
    <property type="molecule type" value="Genomic_DNA"/>
</dbReference>
<evidence type="ECO:0000313" key="2">
    <source>
        <dbReference type="Proteomes" id="UP000053424"/>
    </source>
</evidence>
<name>A0A0C3BUF9_HEBCY</name>
<dbReference type="HOGENOM" id="CLU_2359980_0_0_1"/>
<organism evidence="1 2">
    <name type="scientific">Hebeloma cylindrosporum</name>
    <dbReference type="NCBI Taxonomy" id="76867"/>
    <lineage>
        <taxon>Eukaryota</taxon>
        <taxon>Fungi</taxon>
        <taxon>Dikarya</taxon>
        <taxon>Basidiomycota</taxon>
        <taxon>Agaricomycotina</taxon>
        <taxon>Agaricomycetes</taxon>
        <taxon>Agaricomycetidae</taxon>
        <taxon>Agaricales</taxon>
        <taxon>Agaricineae</taxon>
        <taxon>Hymenogastraceae</taxon>
        <taxon>Hebeloma</taxon>
    </lineage>
</organism>
<evidence type="ECO:0000313" key="1">
    <source>
        <dbReference type="EMBL" id="KIM35689.1"/>
    </source>
</evidence>
<proteinExistence type="predicted"/>
<dbReference type="AlphaFoldDB" id="A0A0C3BUF9"/>
<reference evidence="1 2" key="1">
    <citation type="submission" date="2014-04" db="EMBL/GenBank/DDBJ databases">
        <authorList>
            <consortium name="DOE Joint Genome Institute"/>
            <person name="Kuo A."/>
            <person name="Gay G."/>
            <person name="Dore J."/>
            <person name="Kohler A."/>
            <person name="Nagy L.G."/>
            <person name="Floudas D."/>
            <person name="Copeland A."/>
            <person name="Barry K.W."/>
            <person name="Cichocki N."/>
            <person name="Veneault-Fourrey C."/>
            <person name="LaButti K."/>
            <person name="Lindquist E.A."/>
            <person name="Lipzen A."/>
            <person name="Lundell T."/>
            <person name="Morin E."/>
            <person name="Murat C."/>
            <person name="Sun H."/>
            <person name="Tunlid A."/>
            <person name="Henrissat B."/>
            <person name="Grigoriev I.V."/>
            <person name="Hibbett D.S."/>
            <person name="Martin F."/>
            <person name="Nordberg H.P."/>
            <person name="Cantor M.N."/>
            <person name="Hua S.X."/>
        </authorList>
    </citation>
    <scope>NUCLEOTIDE SEQUENCE [LARGE SCALE GENOMIC DNA]</scope>
    <source>
        <strain evidence="2">h7</strain>
    </source>
</reference>
<sequence length="96" mass="10506">MTAKTMVVFDLVQYLTTRDSRETGKPLSILSASTNAFPPSSIAGTLPNPSYHPRARRRALSRPRQCFSLLADAIGCFDPGITDGVYHAFRSWSTGT</sequence>
<gene>
    <name evidence="1" type="ORF">M413DRAFT_326891</name>
</gene>